<dbReference type="Proteomes" id="UP000037982">
    <property type="component" value="Unassembled WGS sequence"/>
</dbReference>
<evidence type="ECO:0000313" key="1">
    <source>
        <dbReference type="EMBL" id="KPC58958.1"/>
    </source>
</evidence>
<dbReference type="AlphaFoldDB" id="A0A0N0XQU9"/>
<proteinExistence type="predicted"/>
<name>A0A0N0XQU9_9ACTN</name>
<evidence type="ECO:0008006" key="3">
    <source>
        <dbReference type="Google" id="ProtNLM"/>
    </source>
</evidence>
<accession>A0A0N0XQU9</accession>
<sequence>MAYGDTDIGWDYGAEAAKVRQLCIAHLGEHLGTQMAALARPGFGLRPVKDGTAPAGHTRWGGPALLDPGTPWPECEGAPLSLFAVLDVEALGPWPVDERPPAGAGLLNVFYLEADPHSGERHLPLEDPRRCRIVPARHTQAVEVAAPAPAPASDPVALYAVPVVTLPSPFSVDYDPVLDTLDYTGETGTEDWATYYASMPGWLIADRFGEAWRTYCEQEQGLYAYDDVHFSPDQAFGWPHLEGGTHDLKALSADEPYRHLVTIGHHDLCGDGSYLHFVLPAKALREGDWSQTVALVECF</sequence>
<dbReference type="EMBL" id="LGKG01000196">
    <property type="protein sequence ID" value="KPC58958.1"/>
    <property type="molecule type" value="Genomic_DNA"/>
</dbReference>
<keyword evidence="2" id="KW-1185">Reference proteome</keyword>
<dbReference type="RefSeq" id="WP_053927994.1">
    <property type="nucleotide sequence ID" value="NZ_LGKG01000196.1"/>
</dbReference>
<comment type="caution">
    <text evidence="1">The sequence shown here is derived from an EMBL/GenBank/DDBJ whole genome shotgun (WGS) entry which is preliminary data.</text>
</comment>
<dbReference type="SUPFAM" id="SSF103032">
    <property type="entry name" value="Hypothetical protein YwqG"/>
    <property type="match status" value="1"/>
</dbReference>
<reference evidence="2" key="1">
    <citation type="submission" date="2015-07" db="EMBL/GenBank/DDBJ databases">
        <authorList>
            <person name="Ju K.-S."/>
            <person name="Doroghazi J.R."/>
            <person name="Metcalf W.W."/>
        </authorList>
    </citation>
    <scope>NUCLEOTIDE SEQUENCE [LARGE SCALE GENOMIC DNA]</scope>
    <source>
        <strain evidence="2">NRRL ISP-5002</strain>
    </source>
</reference>
<dbReference type="Gene3D" id="2.30.320.10">
    <property type="entry name" value="YwqG-like"/>
    <property type="match status" value="1"/>
</dbReference>
<dbReference type="InterPro" id="IPR035948">
    <property type="entry name" value="YwqG-like_sf"/>
</dbReference>
<protein>
    <recommendedName>
        <fullName evidence="3">DUF1963 domain-containing protein</fullName>
    </recommendedName>
</protein>
<evidence type="ECO:0000313" key="2">
    <source>
        <dbReference type="Proteomes" id="UP000037982"/>
    </source>
</evidence>
<organism evidence="1 2">
    <name type="scientific">Streptomyces chattanoogensis</name>
    <dbReference type="NCBI Taxonomy" id="66876"/>
    <lineage>
        <taxon>Bacteria</taxon>
        <taxon>Bacillati</taxon>
        <taxon>Actinomycetota</taxon>
        <taxon>Actinomycetes</taxon>
        <taxon>Kitasatosporales</taxon>
        <taxon>Streptomycetaceae</taxon>
        <taxon>Streptomyces</taxon>
    </lineage>
</organism>
<gene>
    <name evidence="1" type="ORF">ADL29_38005</name>
</gene>
<dbReference type="Pfam" id="PF09234">
    <property type="entry name" value="DUF1963"/>
    <property type="match status" value="1"/>
</dbReference>
<dbReference type="InterPro" id="IPR015315">
    <property type="entry name" value="DUF1963"/>
</dbReference>
<dbReference type="PATRIC" id="fig|66876.3.peg.8351"/>